<evidence type="ECO:0000313" key="5">
    <source>
        <dbReference type="Proteomes" id="UP001642464"/>
    </source>
</evidence>
<dbReference type="InterPro" id="IPR012337">
    <property type="entry name" value="RNaseH-like_sf"/>
</dbReference>
<accession>A0ABP0N6F1</accession>
<dbReference type="Pfam" id="PF00929">
    <property type="entry name" value="RNase_T"/>
    <property type="match status" value="1"/>
</dbReference>
<keyword evidence="2" id="KW-0378">Hydrolase</keyword>
<evidence type="ECO:0000256" key="2">
    <source>
        <dbReference type="ARBA" id="ARBA00022801"/>
    </source>
</evidence>
<keyword evidence="5" id="KW-1185">Reference proteome</keyword>
<keyword evidence="1" id="KW-0540">Nuclease</keyword>
<dbReference type="InterPro" id="IPR036397">
    <property type="entry name" value="RNaseH_sf"/>
</dbReference>
<evidence type="ECO:0000256" key="1">
    <source>
        <dbReference type="ARBA" id="ARBA00022722"/>
    </source>
</evidence>
<dbReference type="SUPFAM" id="SSF53098">
    <property type="entry name" value="Ribonuclease H-like"/>
    <property type="match status" value="1"/>
</dbReference>
<dbReference type="PANTHER" id="PTHR12801:SF159">
    <property type="entry name" value="C3H1-TYPE DOMAIN-CONTAINING PROTEIN"/>
    <property type="match status" value="1"/>
</dbReference>
<proteinExistence type="predicted"/>
<name>A0ABP0N6F1_9DINO</name>
<sequence>MAEVNGEDLRTQALRASEGVQLAVALPPSELAALRCLAVSFAASSAASASAAEEAAHQAAWPAIVATSAWDESQRKDASAYVAGITAGLQAQAHHAQNVTQAIEKAVLKALGGPPEPSTANAVAAETAKTADAVAKGWEISTATENRAVIHSIQAPQKTATTGTPPSQMVQQIARAMAAGWRVENARNFSDPAAANLVWVGDAFSQVFCVDVECVAIGRSHDISARSPCSVALVNGQEEVLLKEIIKPEKPIISCLTPLTGVTKADLDKGISLNEAVAKLKRLLPADAVLVGQSCASDIEWMMLEKGVDFAEVVDLGEIFKGYNARYGNYSVHSLQHEARVLLGKTARGAHDPAWDAQVSVALYKKAKLATAQELTSMQQQLISTKPLPSVAKSHNYNIDGVCMAKFMPKFCTC</sequence>
<feature type="domain" description="Exonuclease" evidence="3">
    <location>
        <begin position="206"/>
        <end position="373"/>
    </location>
</feature>
<dbReference type="SMART" id="SM00479">
    <property type="entry name" value="EXOIII"/>
    <property type="match status" value="1"/>
</dbReference>
<reference evidence="4 5" key="1">
    <citation type="submission" date="2024-02" db="EMBL/GenBank/DDBJ databases">
        <authorList>
            <person name="Chen Y."/>
            <person name="Shah S."/>
            <person name="Dougan E. K."/>
            <person name="Thang M."/>
            <person name="Chan C."/>
        </authorList>
    </citation>
    <scope>NUCLEOTIDE SEQUENCE [LARGE SCALE GENOMIC DNA]</scope>
</reference>
<dbReference type="PANTHER" id="PTHR12801">
    <property type="entry name" value="RNA EXONUCLEASE REXO1 / RECO3 FAMILY MEMBER-RELATED"/>
    <property type="match status" value="1"/>
</dbReference>
<dbReference type="Proteomes" id="UP001642464">
    <property type="component" value="Unassembled WGS sequence"/>
</dbReference>
<evidence type="ECO:0000313" key="4">
    <source>
        <dbReference type="EMBL" id="CAK9059367.1"/>
    </source>
</evidence>
<dbReference type="InterPro" id="IPR047021">
    <property type="entry name" value="REXO1/3/4-like"/>
</dbReference>
<comment type="caution">
    <text evidence="4">The sequence shown here is derived from an EMBL/GenBank/DDBJ whole genome shotgun (WGS) entry which is preliminary data.</text>
</comment>
<gene>
    <name evidence="4" type="ORF">SCF082_LOCUS31459</name>
</gene>
<dbReference type="EMBL" id="CAXAMM010026668">
    <property type="protein sequence ID" value="CAK9059367.1"/>
    <property type="molecule type" value="Genomic_DNA"/>
</dbReference>
<evidence type="ECO:0000259" key="3">
    <source>
        <dbReference type="SMART" id="SM00479"/>
    </source>
</evidence>
<organism evidence="4 5">
    <name type="scientific">Durusdinium trenchii</name>
    <dbReference type="NCBI Taxonomy" id="1381693"/>
    <lineage>
        <taxon>Eukaryota</taxon>
        <taxon>Sar</taxon>
        <taxon>Alveolata</taxon>
        <taxon>Dinophyceae</taxon>
        <taxon>Suessiales</taxon>
        <taxon>Symbiodiniaceae</taxon>
        <taxon>Durusdinium</taxon>
    </lineage>
</organism>
<dbReference type="InterPro" id="IPR013520">
    <property type="entry name" value="Ribonucl_H"/>
</dbReference>
<dbReference type="Gene3D" id="3.30.420.10">
    <property type="entry name" value="Ribonuclease H-like superfamily/Ribonuclease H"/>
    <property type="match status" value="1"/>
</dbReference>
<protein>
    <submittedName>
        <fullName evidence="4">Small RNA degrading nuclease 3</fullName>
    </submittedName>
</protein>